<dbReference type="PANTHER" id="PTHR24180">
    <property type="entry name" value="CYCLIN-DEPENDENT KINASE INHIBITOR 2C-RELATED"/>
    <property type="match status" value="1"/>
</dbReference>
<name>A0ABU1S4R3_9FLAO</name>
<evidence type="ECO:0000313" key="5">
    <source>
        <dbReference type="Proteomes" id="UP001261871"/>
    </source>
</evidence>
<dbReference type="PROSITE" id="PS50088">
    <property type="entry name" value="ANK_REPEAT"/>
    <property type="match status" value="2"/>
</dbReference>
<dbReference type="EMBL" id="JAVDTX010000006">
    <property type="protein sequence ID" value="MDR6846024.1"/>
    <property type="molecule type" value="Genomic_DNA"/>
</dbReference>
<gene>
    <name evidence="4" type="ORF">J2W95_002735</name>
</gene>
<dbReference type="Pfam" id="PF12796">
    <property type="entry name" value="Ank_2"/>
    <property type="match status" value="1"/>
</dbReference>
<dbReference type="PRINTS" id="PR01415">
    <property type="entry name" value="ANKYRIN"/>
</dbReference>
<dbReference type="InterPro" id="IPR036770">
    <property type="entry name" value="Ankyrin_rpt-contain_sf"/>
</dbReference>
<organism evidence="4 5">
    <name type="scientific">Flavobacterium granuli</name>
    <dbReference type="NCBI Taxonomy" id="280093"/>
    <lineage>
        <taxon>Bacteria</taxon>
        <taxon>Pseudomonadati</taxon>
        <taxon>Bacteroidota</taxon>
        <taxon>Flavobacteriia</taxon>
        <taxon>Flavobacteriales</taxon>
        <taxon>Flavobacteriaceae</taxon>
        <taxon>Flavobacterium</taxon>
    </lineage>
</organism>
<dbReference type="Gene3D" id="1.25.40.20">
    <property type="entry name" value="Ankyrin repeat-containing domain"/>
    <property type="match status" value="1"/>
</dbReference>
<keyword evidence="2 3" id="KW-0040">ANK repeat</keyword>
<protein>
    <submittedName>
        <fullName evidence="4">Ankyrin repeat protein</fullName>
    </submittedName>
</protein>
<comment type="caution">
    <text evidence="4">The sequence shown here is derived from an EMBL/GenBank/DDBJ whole genome shotgun (WGS) entry which is preliminary data.</text>
</comment>
<proteinExistence type="predicted"/>
<reference evidence="4 5" key="1">
    <citation type="submission" date="2023-07" db="EMBL/GenBank/DDBJ databases">
        <title>Sorghum-associated microbial communities from plants grown in Nebraska, USA.</title>
        <authorList>
            <person name="Schachtman D."/>
        </authorList>
    </citation>
    <scope>NUCLEOTIDE SEQUENCE [LARGE SCALE GENOMIC DNA]</scope>
    <source>
        <strain evidence="4 5">BE124</strain>
    </source>
</reference>
<dbReference type="SUPFAM" id="SSF48403">
    <property type="entry name" value="Ankyrin repeat"/>
    <property type="match status" value="1"/>
</dbReference>
<evidence type="ECO:0000256" key="1">
    <source>
        <dbReference type="ARBA" id="ARBA00022737"/>
    </source>
</evidence>
<evidence type="ECO:0000256" key="3">
    <source>
        <dbReference type="PROSITE-ProRule" id="PRU00023"/>
    </source>
</evidence>
<feature type="repeat" description="ANK" evidence="3">
    <location>
        <begin position="150"/>
        <end position="187"/>
    </location>
</feature>
<evidence type="ECO:0000256" key="2">
    <source>
        <dbReference type="ARBA" id="ARBA00023043"/>
    </source>
</evidence>
<evidence type="ECO:0000313" key="4">
    <source>
        <dbReference type="EMBL" id="MDR6846024.1"/>
    </source>
</evidence>
<dbReference type="RefSeq" id="WP_310007856.1">
    <property type="nucleotide sequence ID" value="NZ_JAVDTX010000006.1"/>
</dbReference>
<sequence length="210" mass="23238">MNNNPKNENLHKTKMDTEKYFTALRNGDFITVKNQLKNNIDINSKDANNETGVIIATDKNDITMVKLLLEHDANINITSDKIDNTPIMIASVKGYGDIVQLLIEKSNPDMTILNGYGGTALIPACEKGHVDVVKLLLEKTNVKVNHINRLGWTALLEAIVLSNGSKSQQEIVRLLLAHGADKNITDKNGITPLEHAKKMGFKELVDILTQ</sequence>
<dbReference type="Pfam" id="PF00023">
    <property type="entry name" value="Ank"/>
    <property type="match status" value="1"/>
</dbReference>
<dbReference type="InterPro" id="IPR051637">
    <property type="entry name" value="Ank_repeat_dom-contain_49"/>
</dbReference>
<feature type="repeat" description="ANK" evidence="3">
    <location>
        <begin position="48"/>
        <end position="80"/>
    </location>
</feature>
<dbReference type="SMART" id="SM00248">
    <property type="entry name" value="ANK"/>
    <property type="match status" value="4"/>
</dbReference>
<dbReference type="Proteomes" id="UP001261871">
    <property type="component" value="Unassembled WGS sequence"/>
</dbReference>
<dbReference type="InterPro" id="IPR002110">
    <property type="entry name" value="Ankyrin_rpt"/>
</dbReference>
<keyword evidence="1" id="KW-0677">Repeat</keyword>
<keyword evidence="5" id="KW-1185">Reference proteome</keyword>
<accession>A0ABU1S4R3</accession>
<dbReference type="PANTHER" id="PTHR24180:SF45">
    <property type="entry name" value="POLY [ADP-RIBOSE] POLYMERASE TANKYRASE"/>
    <property type="match status" value="1"/>
</dbReference>